<dbReference type="InterPro" id="IPR000595">
    <property type="entry name" value="cNMP-bd_dom"/>
</dbReference>
<feature type="domain" description="SSD" evidence="8">
    <location>
        <begin position="216"/>
        <end position="314"/>
    </location>
</feature>
<dbReference type="AlphaFoldDB" id="A0A363UP29"/>
<dbReference type="OrthoDB" id="6978933at2"/>
<accession>A0A363UP29</accession>
<reference evidence="9 10" key="1">
    <citation type="submission" date="2018-05" db="EMBL/GenBank/DDBJ databases">
        <title>Abyssibacter profundi OUC007T gen. nov., sp. nov, a marine bacterium isolated from seawater of the Mariana Trench.</title>
        <authorList>
            <person name="Zhou S."/>
        </authorList>
    </citation>
    <scope>NUCLEOTIDE SEQUENCE [LARGE SCALE GENOMIC DNA]</scope>
    <source>
        <strain evidence="9 10">OUC007</strain>
    </source>
</reference>
<organism evidence="9 10">
    <name type="scientific">Abyssibacter profundi</name>
    <dbReference type="NCBI Taxonomy" id="2182787"/>
    <lineage>
        <taxon>Bacteria</taxon>
        <taxon>Pseudomonadati</taxon>
        <taxon>Pseudomonadota</taxon>
        <taxon>Gammaproteobacteria</taxon>
        <taxon>Chromatiales</taxon>
        <taxon>Oceanococcaceae</taxon>
        <taxon>Abyssibacter</taxon>
    </lineage>
</organism>
<dbReference type="Gene3D" id="1.20.1640.10">
    <property type="entry name" value="Multidrug efflux transporter AcrB transmembrane domain"/>
    <property type="match status" value="2"/>
</dbReference>
<dbReference type="SUPFAM" id="SSF51206">
    <property type="entry name" value="cAMP-binding domain-like"/>
    <property type="match status" value="1"/>
</dbReference>
<keyword evidence="3 6" id="KW-0812">Transmembrane</keyword>
<proteinExistence type="predicted"/>
<feature type="transmembrane region" description="Helical" evidence="6">
    <location>
        <begin position="197"/>
        <end position="217"/>
    </location>
</feature>
<feature type="transmembrane region" description="Helical" evidence="6">
    <location>
        <begin position="347"/>
        <end position="365"/>
    </location>
</feature>
<feature type="transmembrane region" description="Helical" evidence="6">
    <location>
        <begin position="265"/>
        <end position="283"/>
    </location>
</feature>
<dbReference type="RefSeq" id="WP_109719273.1">
    <property type="nucleotide sequence ID" value="NZ_QEQK01000003.1"/>
</dbReference>
<protein>
    <recommendedName>
        <fullName evidence="11">Cyclic nucleotide-binding domain-containing protein</fullName>
    </recommendedName>
</protein>
<dbReference type="InterPro" id="IPR014710">
    <property type="entry name" value="RmlC-like_jellyroll"/>
</dbReference>
<evidence type="ECO:0000256" key="3">
    <source>
        <dbReference type="ARBA" id="ARBA00022692"/>
    </source>
</evidence>
<evidence type="ECO:0000256" key="6">
    <source>
        <dbReference type="SAM" id="Phobius"/>
    </source>
</evidence>
<feature type="transmembrane region" description="Helical" evidence="6">
    <location>
        <begin position="668"/>
        <end position="691"/>
    </location>
</feature>
<gene>
    <name evidence="9" type="ORF">DEH80_04525</name>
</gene>
<dbReference type="GO" id="GO:0005886">
    <property type="term" value="C:plasma membrane"/>
    <property type="evidence" value="ECO:0007669"/>
    <property type="project" value="UniProtKB-SubCell"/>
</dbReference>
<dbReference type="PANTHER" id="PTHR33406">
    <property type="entry name" value="MEMBRANE PROTEIN MJ1562-RELATED"/>
    <property type="match status" value="1"/>
</dbReference>
<dbReference type="PROSITE" id="PS50156">
    <property type="entry name" value="SSD"/>
    <property type="match status" value="1"/>
</dbReference>
<feature type="transmembrane region" description="Helical" evidence="6">
    <location>
        <begin position="546"/>
        <end position="572"/>
    </location>
</feature>
<dbReference type="CDD" id="cd00038">
    <property type="entry name" value="CAP_ED"/>
    <property type="match status" value="1"/>
</dbReference>
<evidence type="ECO:0000256" key="4">
    <source>
        <dbReference type="ARBA" id="ARBA00022989"/>
    </source>
</evidence>
<dbReference type="SUPFAM" id="SSF82866">
    <property type="entry name" value="Multidrug efflux transporter AcrB transmembrane domain"/>
    <property type="match status" value="2"/>
</dbReference>
<evidence type="ECO:0000259" key="8">
    <source>
        <dbReference type="PROSITE" id="PS50156"/>
    </source>
</evidence>
<dbReference type="InterPro" id="IPR050545">
    <property type="entry name" value="Mycobact_MmpL"/>
</dbReference>
<feature type="transmembrane region" description="Helical" evidence="6">
    <location>
        <begin position="639"/>
        <end position="662"/>
    </location>
</feature>
<sequence>MPLWARGRWLVLAALTAWAVAWLVQSGPGPAIDVSTERLQSTPGPPIDHVLVLGWHGDTPITAAQLAAIDARASDLRALPAVSDVKLPTQLAPNIGRIDAASLSQHPLIRDRWVSADGTALLGRIESHAGTDLTQLADAVLALSRIDGLSTSITAPQLLDQAQAQVIETGLSRLLVGGSAGFILLMLLLWRSLRAAAGIVLSMVVSLLWTLAAQRALGIPLDMVTLIAPALTATLTLAYAMHLIASSASTDTLTEAVRAVRQPMLLTAATTIAGLLALALSPAPAIRDFALLASLGAGFSALSVLTVLPLVLRTRARKPHWRRGWPQLLQPVLGLAARLTAHGSKRLLFVWALLLIGLAVGAVRVTHELDPMRGLPTQDPARQNFERLNHAVGGLQTLDIEIALDRPQAWIEPGAHATLKQLEQTLEANARVGTVFTHLDHARAASQWFGQKDADLPAGPALAQLLVFGTSDSVYDRIDRRFRVARLQLSTPVTGSGEAAQLLDDIDQALAGLRRSLPSATTTVRGSLQRLQASAEALAKSQSRSLLLALAAMWVLLGILFASARTGLLLLLPNTLPLLAFFGFIGWSGLQLGPVTGLAACVVLGIAVDDTLHYFARYHALARRRAAERPAAIEALEQTLLPITMTTLALIVGFICLMATALEAHLQFGLLCALALMVAWCCDVFLTPLLAARMRFVTLWDTLRLDLGTDPQHQIPLLAGLSKRQARTFALLTDLQTRPAGAVIMRAGDHSDECFVVIDGELRVDRDRADRDWHVATLGRGALVGEVGLFQQARTANVVAQSPVRLIRFSSADLRQLVRQAPRIAAVVMFNLNAIQAERRSQDSRAYLGDAPTN</sequence>
<dbReference type="Pfam" id="PF00027">
    <property type="entry name" value="cNMP_binding"/>
    <property type="match status" value="1"/>
</dbReference>
<evidence type="ECO:0000313" key="9">
    <source>
        <dbReference type="EMBL" id="PWN57193.1"/>
    </source>
</evidence>
<evidence type="ECO:0008006" key="11">
    <source>
        <dbReference type="Google" id="ProtNLM"/>
    </source>
</evidence>
<evidence type="ECO:0000256" key="2">
    <source>
        <dbReference type="ARBA" id="ARBA00022475"/>
    </source>
</evidence>
<dbReference type="EMBL" id="QEQK01000003">
    <property type="protein sequence ID" value="PWN57193.1"/>
    <property type="molecule type" value="Genomic_DNA"/>
</dbReference>
<dbReference type="PROSITE" id="PS50042">
    <property type="entry name" value="CNMP_BINDING_3"/>
    <property type="match status" value="1"/>
</dbReference>
<dbReference type="InterPro" id="IPR000731">
    <property type="entry name" value="SSD"/>
</dbReference>
<evidence type="ECO:0000313" key="10">
    <source>
        <dbReference type="Proteomes" id="UP000251800"/>
    </source>
</evidence>
<name>A0A363UP29_9GAMM</name>
<feature type="domain" description="Cyclic nucleotide-binding" evidence="7">
    <location>
        <begin position="717"/>
        <end position="818"/>
    </location>
</feature>
<feature type="transmembrane region" description="Helical" evidence="6">
    <location>
        <begin position="578"/>
        <end position="608"/>
    </location>
</feature>
<keyword evidence="4 6" id="KW-1133">Transmembrane helix</keyword>
<evidence type="ECO:0000259" key="7">
    <source>
        <dbReference type="PROSITE" id="PS50042"/>
    </source>
</evidence>
<dbReference type="InterPro" id="IPR004869">
    <property type="entry name" value="MMPL_dom"/>
</dbReference>
<dbReference type="PANTHER" id="PTHR33406:SF12">
    <property type="entry name" value="BLR2997 PROTEIN"/>
    <property type="match status" value="1"/>
</dbReference>
<dbReference type="Gene3D" id="2.60.120.10">
    <property type="entry name" value="Jelly Rolls"/>
    <property type="match status" value="1"/>
</dbReference>
<evidence type="ECO:0000256" key="5">
    <source>
        <dbReference type="ARBA" id="ARBA00023136"/>
    </source>
</evidence>
<dbReference type="InterPro" id="IPR018490">
    <property type="entry name" value="cNMP-bd_dom_sf"/>
</dbReference>
<dbReference type="SMART" id="SM00100">
    <property type="entry name" value="cNMP"/>
    <property type="match status" value="1"/>
</dbReference>
<feature type="transmembrane region" description="Helical" evidence="6">
    <location>
        <begin position="223"/>
        <end position="244"/>
    </location>
</feature>
<comment type="caution">
    <text evidence="9">The sequence shown here is derived from an EMBL/GenBank/DDBJ whole genome shotgun (WGS) entry which is preliminary data.</text>
</comment>
<dbReference type="Pfam" id="PF03176">
    <property type="entry name" value="MMPL"/>
    <property type="match status" value="2"/>
</dbReference>
<keyword evidence="10" id="KW-1185">Reference proteome</keyword>
<comment type="subcellular location">
    <subcellularLocation>
        <location evidence="1">Cell membrane</location>
        <topology evidence="1">Multi-pass membrane protein</topology>
    </subcellularLocation>
</comment>
<evidence type="ECO:0000256" key="1">
    <source>
        <dbReference type="ARBA" id="ARBA00004651"/>
    </source>
</evidence>
<feature type="transmembrane region" description="Helical" evidence="6">
    <location>
        <begin position="171"/>
        <end position="190"/>
    </location>
</feature>
<keyword evidence="5 6" id="KW-0472">Membrane</keyword>
<keyword evidence="2" id="KW-1003">Cell membrane</keyword>
<dbReference type="Proteomes" id="UP000251800">
    <property type="component" value="Unassembled WGS sequence"/>
</dbReference>
<feature type="transmembrane region" description="Helical" evidence="6">
    <location>
        <begin position="289"/>
        <end position="312"/>
    </location>
</feature>